<dbReference type="Proteomes" id="UP000316316">
    <property type="component" value="Unassembled WGS sequence"/>
</dbReference>
<dbReference type="AlphaFoldDB" id="A0A4P8KCE4"/>
<dbReference type="RefSeq" id="WP_137439454.1">
    <property type="nucleotide sequence ID" value="NZ_CP034169.1"/>
</dbReference>
<comment type="caution">
    <text evidence="1">The sequence shown here is derived from an EMBL/GenBank/DDBJ whole genome shotgun (WGS) entry which is preliminary data.</text>
</comment>
<dbReference type="GO" id="GO:0016740">
    <property type="term" value="F:transferase activity"/>
    <property type="evidence" value="ECO:0007669"/>
    <property type="project" value="UniProtKB-KW"/>
</dbReference>
<organism evidence="1 2">
    <name type="scientific">Enterococcus avium</name>
    <name type="common">Streptococcus avium</name>
    <dbReference type="NCBI Taxonomy" id="33945"/>
    <lineage>
        <taxon>Bacteria</taxon>
        <taxon>Bacillati</taxon>
        <taxon>Bacillota</taxon>
        <taxon>Bacilli</taxon>
        <taxon>Lactobacillales</taxon>
        <taxon>Enterococcaceae</taxon>
        <taxon>Enterococcus</taxon>
    </lineage>
</organism>
<keyword evidence="1" id="KW-0808">Transferase</keyword>
<name>A0A4P8KCE4_ENTAV</name>
<gene>
    <name evidence="1" type="ORF">AUF17_01140</name>
</gene>
<sequence length="100" mass="11535">MLHQAIIILKEQTGIETTEKDWGFESVTAEREELDPAIIQVSNIELPALVMTHLFVYVDQESSKDYVVYFLMDINSEHEFTRGLLIEGKLQWDLNGESYA</sequence>
<reference evidence="1 2" key="1">
    <citation type="submission" date="2017-10" db="EMBL/GenBank/DDBJ databases">
        <title>FDA dAtabase for Regulatory Grade micrObial Sequences (FDA-ARGOS): Supporting development and validation of Infectious Disease Dx tests.</title>
        <authorList>
            <person name="Campos J."/>
            <person name="Goldberg B."/>
            <person name="Tallon L.J."/>
            <person name="Sadzewicz L."/>
            <person name="Sengamalay N."/>
            <person name="Ott S."/>
            <person name="Godinez A."/>
            <person name="Nagaraj S."/>
            <person name="Vyas G."/>
            <person name="Aluvathingal J."/>
            <person name="Nadendla S."/>
            <person name="Geyer C."/>
            <person name="Nandy P."/>
            <person name="Hobson J."/>
            <person name="Sichtig H."/>
        </authorList>
    </citation>
    <scope>NUCLEOTIDE SEQUENCE [LARGE SCALE GENOMIC DNA]</scope>
    <source>
        <strain evidence="1 2">FDAARGOS_185</strain>
    </source>
</reference>
<accession>A0A4P8KCE4</accession>
<proteinExistence type="predicted"/>
<protein>
    <submittedName>
        <fullName evidence="1">4'-phosphopantetheinyl transferase</fullName>
    </submittedName>
</protein>
<evidence type="ECO:0000313" key="1">
    <source>
        <dbReference type="EMBL" id="TRZ32759.1"/>
    </source>
</evidence>
<evidence type="ECO:0000313" key="2">
    <source>
        <dbReference type="Proteomes" id="UP000316316"/>
    </source>
</evidence>
<dbReference type="EMBL" id="PDXQ01000001">
    <property type="protein sequence ID" value="TRZ32759.1"/>
    <property type="molecule type" value="Genomic_DNA"/>
</dbReference>